<sequence length="847" mass="98499">MERKSFLDQEAPANYVAGSARGAIGFSTSTNDTFNKGVAILENEEEEEEEEDQEEVAENRFTYSKKKQDEEDVEADLIYQQIEDKLSAKRKQPTINNPNINLPTQTKFQDLKRELASLTEDEWSMIPEPGDMTRRNKRQRILEQQSQRSYALPDSIVSNLGNPLSNLDSYLPKTSLDQSTQDQILSMSGSEQDLKIGDLKKGRVIFSSLRKSEPFKASSYISSAKLEESYGHLNLARRYVQEGCDKIPRNEELWLENIRLNESDRTLTAKLIKQALKYNKLSEKLWLKSFEFELDPISKKKVLMKGLEELPDSVDLWRHLIELEKDSELVRKLLLKAVDLCNHWEFWTALINLSSYNESKKLLNKVRNLLIGDLRVWVLGSKVEERENPNIIQSKLDKLITKGLKECNEIDKSQIFKFSIEANDEGFSKTSVAILHGYLSNNKNIDGIISDIDSQPTYISNIMLNYIIETKNDLNVWNKLFTICKDAENYDKLFEYYQKAIKLNPSDVTLNLMYAKDIWLLGHQIDKSREILNNIESKQPKNKSIKFAKLNLEWSTKNYTKAQGYAEHLTINYPNLSAGIWYKYIHILRCLEMPLDTILQVSYSALEQFKFNWKLELQRLQILKESNSDDFDKYANSATITNATCSDIYIEYSRYYSHNPIKARSILEKGLIQIPKSIPLIIEKIKFELKCNDYSNAKSLINKYIKLHPDCDKLWILNLKMSNKSQRKTLFTDALKNTNNSPIILMFIGSSFWKDGKFEKARSWFDKALENDDSNGDIWAWIYNYIKKFESIDDLKAFVLKFENKYRFDKVNSGDVFLKFKKGVKYFDKSARELLELTSDYLLSGNF</sequence>
<comment type="subcellular location">
    <subcellularLocation>
        <location evidence="1">Nucleus</location>
    </subcellularLocation>
</comment>
<dbReference type="Gene3D" id="1.25.40.10">
    <property type="entry name" value="Tetratricopeptide repeat domain"/>
    <property type="match status" value="4"/>
</dbReference>
<dbReference type="GO" id="GO:0071013">
    <property type="term" value="C:catalytic step 2 spliceosome"/>
    <property type="evidence" value="ECO:0007669"/>
    <property type="project" value="TreeGrafter"/>
</dbReference>
<evidence type="ECO:0000256" key="2">
    <source>
        <dbReference type="ARBA" id="ARBA00022664"/>
    </source>
</evidence>
<dbReference type="GO" id="GO:0000244">
    <property type="term" value="P:spliceosomal tri-snRNP complex assembly"/>
    <property type="evidence" value="ECO:0007669"/>
    <property type="project" value="TreeGrafter"/>
</dbReference>
<accession>A0A9W4TTQ1</accession>
<keyword evidence="5" id="KW-0539">Nucleus</keyword>
<organism evidence="9 10">
    <name type="scientific">Candida verbasci</name>
    <dbReference type="NCBI Taxonomy" id="1227364"/>
    <lineage>
        <taxon>Eukaryota</taxon>
        <taxon>Fungi</taxon>
        <taxon>Dikarya</taxon>
        <taxon>Ascomycota</taxon>
        <taxon>Saccharomycotina</taxon>
        <taxon>Pichiomycetes</taxon>
        <taxon>Debaryomycetaceae</taxon>
        <taxon>Candida/Lodderomyces clade</taxon>
        <taxon>Candida</taxon>
    </lineage>
</organism>
<dbReference type="PANTHER" id="PTHR11246:SF1">
    <property type="entry name" value="PRE-MRNA-PROCESSING FACTOR 6"/>
    <property type="match status" value="1"/>
</dbReference>
<dbReference type="InterPro" id="IPR003107">
    <property type="entry name" value="HAT"/>
</dbReference>
<evidence type="ECO:0000256" key="4">
    <source>
        <dbReference type="ARBA" id="ARBA00023187"/>
    </source>
</evidence>
<dbReference type="Pfam" id="PF06424">
    <property type="entry name" value="PRP1_N"/>
    <property type="match status" value="1"/>
</dbReference>
<keyword evidence="10" id="KW-1185">Reference proteome</keyword>
<dbReference type="SMART" id="SM00028">
    <property type="entry name" value="TPR"/>
    <property type="match status" value="2"/>
</dbReference>
<dbReference type="SMART" id="SM00386">
    <property type="entry name" value="HAT"/>
    <property type="match status" value="8"/>
</dbReference>
<keyword evidence="6" id="KW-0802">TPR repeat</keyword>
<dbReference type="EMBL" id="CANTUO010000001">
    <property type="protein sequence ID" value="CAI5757215.1"/>
    <property type="molecule type" value="Genomic_DNA"/>
</dbReference>
<keyword evidence="4" id="KW-0508">mRNA splicing</keyword>
<evidence type="ECO:0000256" key="7">
    <source>
        <dbReference type="SAM" id="MobiDB-lite"/>
    </source>
</evidence>
<feature type="domain" description="PRP1 splicing factor N-terminal" evidence="8">
    <location>
        <begin position="11"/>
        <end position="135"/>
    </location>
</feature>
<comment type="caution">
    <text evidence="9">The sequence shown here is derived from an EMBL/GenBank/DDBJ whole genome shotgun (WGS) entry which is preliminary data.</text>
</comment>
<feature type="compositionally biased region" description="Acidic residues" evidence="7">
    <location>
        <begin position="42"/>
        <end position="56"/>
    </location>
</feature>
<dbReference type="Proteomes" id="UP001152885">
    <property type="component" value="Unassembled WGS sequence"/>
</dbReference>
<proteinExistence type="predicted"/>
<name>A0A9W4TTQ1_9ASCO</name>
<dbReference type="Pfam" id="PF13181">
    <property type="entry name" value="TPR_8"/>
    <property type="match status" value="1"/>
</dbReference>
<dbReference type="InterPro" id="IPR045075">
    <property type="entry name" value="Syf1-like"/>
</dbReference>
<dbReference type="InterPro" id="IPR010491">
    <property type="entry name" value="PRP1_N"/>
</dbReference>
<evidence type="ECO:0000259" key="8">
    <source>
        <dbReference type="Pfam" id="PF06424"/>
    </source>
</evidence>
<evidence type="ECO:0000313" key="10">
    <source>
        <dbReference type="Proteomes" id="UP001152885"/>
    </source>
</evidence>
<reference evidence="9" key="1">
    <citation type="submission" date="2022-12" db="EMBL/GenBank/DDBJ databases">
        <authorList>
            <person name="Brejova B."/>
        </authorList>
    </citation>
    <scope>NUCLEOTIDE SEQUENCE</scope>
</reference>
<keyword evidence="3" id="KW-0677">Repeat</keyword>
<dbReference type="GO" id="GO:0046540">
    <property type="term" value="C:U4/U6 x U5 tri-snRNP complex"/>
    <property type="evidence" value="ECO:0007669"/>
    <property type="project" value="TreeGrafter"/>
</dbReference>
<evidence type="ECO:0000256" key="6">
    <source>
        <dbReference type="PROSITE-ProRule" id="PRU00339"/>
    </source>
</evidence>
<evidence type="ECO:0000313" key="9">
    <source>
        <dbReference type="EMBL" id="CAI5757215.1"/>
    </source>
</evidence>
<dbReference type="PROSITE" id="PS50005">
    <property type="entry name" value="TPR"/>
    <property type="match status" value="2"/>
</dbReference>
<dbReference type="PANTHER" id="PTHR11246">
    <property type="entry name" value="PRE-MRNA SPLICING FACTOR"/>
    <property type="match status" value="1"/>
</dbReference>
<dbReference type="OrthoDB" id="440128at2759"/>
<feature type="region of interest" description="Disordered" evidence="7">
    <location>
        <begin position="42"/>
        <end position="68"/>
    </location>
</feature>
<feature type="repeat" description="TPR" evidence="6">
    <location>
        <begin position="474"/>
        <end position="507"/>
    </location>
</feature>
<keyword evidence="2" id="KW-0507">mRNA processing</keyword>
<evidence type="ECO:0000256" key="1">
    <source>
        <dbReference type="ARBA" id="ARBA00004123"/>
    </source>
</evidence>
<evidence type="ECO:0000256" key="3">
    <source>
        <dbReference type="ARBA" id="ARBA00022737"/>
    </source>
</evidence>
<protein>
    <recommendedName>
        <fullName evidence="8">PRP1 splicing factor N-terminal domain-containing protein</fullName>
    </recommendedName>
</protein>
<feature type="repeat" description="TPR" evidence="6">
    <location>
        <begin position="742"/>
        <end position="775"/>
    </location>
</feature>
<dbReference type="InterPro" id="IPR011990">
    <property type="entry name" value="TPR-like_helical_dom_sf"/>
</dbReference>
<dbReference type="InterPro" id="IPR019734">
    <property type="entry name" value="TPR_rpt"/>
</dbReference>
<dbReference type="SUPFAM" id="SSF48452">
    <property type="entry name" value="TPR-like"/>
    <property type="match status" value="3"/>
</dbReference>
<gene>
    <name evidence="9" type="ORF">CANVERA_P1732</name>
</gene>
<dbReference type="AlphaFoldDB" id="A0A9W4TTQ1"/>
<evidence type="ECO:0000256" key="5">
    <source>
        <dbReference type="ARBA" id="ARBA00023242"/>
    </source>
</evidence>